<keyword evidence="5" id="KW-0159">Chromosome partition</keyword>
<feature type="compositionally biased region" description="Polar residues" evidence="9">
    <location>
        <begin position="342"/>
        <end position="354"/>
    </location>
</feature>
<keyword evidence="6" id="KW-0175">Coiled coil</keyword>
<evidence type="ECO:0000256" key="9">
    <source>
        <dbReference type="SAM" id="MobiDB-lite"/>
    </source>
</evidence>
<feature type="compositionally biased region" description="Basic and acidic residues" evidence="9">
    <location>
        <begin position="1004"/>
        <end position="1018"/>
    </location>
</feature>
<dbReference type="GO" id="GO:0051301">
    <property type="term" value="P:cell division"/>
    <property type="evidence" value="ECO:0007669"/>
    <property type="project" value="UniProtKB-KW"/>
</dbReference>
<dbReference type="Proteomes" id="UP000465112">
    <property type="component" value="Chromosome 12"/>
</dbReference>
<dbReference type="GO" id="GO:0005634">
    <property type="term" value="C:nucleus"/>
    <property type="evidence" value="ECO:0007669"/>
    <property type="project" value="InterPro"/>
</dbReference>
<feature type="compositionally biased region" description="Basic and acidic residues" evidence="9">
    <location>
        <begin position="643"/>
        <end position="655"/>
    </location>
</feature>
<feature type="compositionally biased region" description="Acidic residues" evidence="9">
    <location>
        <begin position="421"/>
        <end position="431"/>
    </location>
</feature>
<dbReference type="EMBL" id="VHII01000012">
    <property type="protein sequence ID" value="KAF1382974.1"/>
    <property type="molecule type" value="Genomic_DNA"/>
</dbReference>
<reference evidence="11 12" key="1">
    <citation type="submission" date="2019-06" db="EMBL/GenBank/DDBJ databases">
        <title>A chromosome-scale genome assembly of the European perch, Perca fluviatilis.</title>
        <authorList>
            <person name="Roques C."/>
            <person name="Zahm M."/>
            <person name="Cabau C."/>
            <person name="Klopp C."/>
            <person name="Bouchez O."/>
            <person name="Donnadieu C."/>
            <person name="Kuhl H."/>
            <person name="Gislard M."/>
            <person name="Guendouz S."/>
            <person name="Journot L."/>
            <person name="Haffray P."/>
            <person name="Bestin A."/>
            <person name="Morvezen R."/>
            <person name="Feron R."/>
            <person name="Wen M."/>
            <person name="Jouanno E."/>
            <person name="Herpin A."/>
            <person name="Schartl M."/>
            <person name="Postlethwait J."/>
            <person name="Schaerlinger B."/>
            <person name="Chardard D."/>
            <person name="Lecocq T."/>
            <person name="Poncet C."/>
            <person name="Jaffrelo L."/>
            <person name="Lampietro C."/>
            <person name="Guiguen Y."/>
        </authorList>
    </citation>
    <scope>NUCLEOTIDE SEQUENCE [LARGE SCALE GENOMIC DNA]</scope>
    <source>
        <tissue evidence="11">Blood</tissue>
    </source>
</reference>
<feature type="region of interest" description="Disordered" evidence="9">
    <location>
        <begin position="242"/>
        <end position="276"/>
    </location>
</feature>
<evidence type="ECO:0000256" key="7">
    <source>
        <dbReference type="ARBA" id="ARBA00023306"/>
    </source>
</evidence>
<feature type="region of interest" description="Disordered" evidence="9">
    <location>
        <begin position="977"/>
        <end position="1018"/>
    </location>
</feature>
<evidence type="ECO:0000256" key="3">
    <source>
        <dbReference type="ARBA" id="ARBA00022454"/>
    </source>
</evidence>
<gene>
    <name evidence="11" type="ORF">PFLUV_G00149400</name>
</gene>
<feature type="compositionally biased region" description="Polar residues" evidence="9">
    <location>
        <begin position="849"/>
        <end position="860"/>
    </location>
</feature>
<feature type="region of interest" description="Disordered" evidence="9">
    <location>
        <begin position="783"/>
        <end position="926"/>
    </location>
</feature>
<keyword evidence="8" id="KW-0137">Centromere</keyword>
<dbReference type="OrthoDB" id="5990092at2759"/>
<accession>A0A6A5F3Q3</accession>
<dbReference type="InterPro" id="IPR011515">
    <property type="entry name" value="Shugoshin_C"/>
</dbReference>
<sequence length="1158" mass="128423">MLPMRRTMMTPLKPSTNTSAATKIKNKILNTSSFFKVSLKTNNKALALALEAQKERSRQLENGIVYYQRQVEELCFELAAKKYKHRKLLLILKTLHSNTLQHLDMVADLFSDSDLPKLSEDNKTLSGDIDKENLIAASLTDRRPPQPEILGDLFCPLRKVTADLPEKNIGANIFNIQNRPREATDIFCDNIDAEKRHSSQLIQAPQTGTSRPSSSLRVEVERLSSMFSQSSVFDMIPNSQTSSAVSTCEKPQPSVSDDIPLPSSSSMEMEPERGNKQEKTVLLDTTMEMTQCNAPEIVTVATKAKKTGCSGKPKSKKNKEQACGSSVAENPQVKKTVDSRLSEVQSAPTGTLLQTDGHALEDNTHSASESPKAQCRSVLTSRIPKFSKSKAVNNQKMVKDKLKSRDHTESKTVSPDIAMPDMDDYFMDPENELPKASKGVKLPQEINTTEEAASNITCRRSRNKGRSRSSVARKTFFTLPPLSRESECGRSKLDQVQNEVEEVVQGKYEACKDQELPEEFQLCADKVTHPESAHEDNNPQHKIKANFGASQKSRCRGTFVVSVARDGTSPNGASTAEGAVEQDVTPPTGSSDRETMDAGVILKHSESNLLSDGASVKETPSSCERPWLATLDSGSPQDGLSCNDKREVPPLDKDFTSGTEFQKPKKARREETSRSSKKKAVQREECVDHSNDRKKKEKSSRSNNRFRSKLDQVHNEVEEEVQGKYEASKRHELPEEFLLCADKVTHPDLELEDNNPQHKIKANFGASQKSRCRGTFVVSVARDGTSPNGASTAEGAVEQDVTPPTGSSDRETMDAGVILKHSESNPLSDGASVKETPSSCKRPWLATLDSGSPQDGLSGNDNHEVPPLDKDCTSGTEFQKPKKARREETSRSSKKKAVQREECVDHSNDRKKKKKSSRSNNRFRSEDAACYLEDSGDASPLCGIDGPDGNDKQLEDLRVVDSHSRISEKDEIFEHLFDSNPNVGSKSKMAQDAKRYRKTSKLQTRTETRNPRETSDEAVHQKLGHLLADEMPPWLDIEFSVADTEVGSLPASPRRETSSRAAVIEESAAVAMDYSPAGRVLTSLTNTPDRENGGRTRRRKGVVSYKEPTLNSKMRRGDKFTDSEFLSSPVFKDGKKKKKKQQQQQKINPKLDESIFMD</sequence>
<dbReference type="PANTHER" id="PTHR21577:SF3">
    <property type="entry name" value="SHUGOSHIN 1-RELATED"/>
    <property type="match status" value="1"/>
</dbReference>
<feature type="compositionally biased region" description="Basic and acidic residues" evidence="9">
    <location>
        <begin position="1149"/>
        <end position="1158"/>
    </location>
</feature>
<evidence type="ECO:0000313" key="12">
    <source>
        <dbReference type="Proteomes" id="UP000465112"/>
    </source>
</evidence>
<feature type="compositionally biased region" description="Basic and acidic residues" evidence="9">
    <location>
        <begin position="681"/>
        <end position="691"/>
    </location>
</feature>
<name>A0A6A5F3Q3_PERFL</name>
<dbReference type="AlphaFoldDB" id="A0A6A5F3Q3"/>
<evidence type="ECO:0000256" key="2">
    <source>
        <dbReference type="ARBA" id="ARBA00010845"/>
    </source>
</evidence>
<comment type="caution">
    <text evidence="11">The sequence shown here is derived from an EMBL/GenBank/DDBJ whole genome shotgun (WGS) entry which is preliminary data.</text>
</comment>
<comment type="subcellular location">
    <subcellularLocation>
        <location evidence="1">Chromosome</location>
        <location evidence="1">Centromere</location>
    </subcellularLocation>
</comment>
<dbReference type="Gene3D" id="1.20.5.730">
    <property type="entry name" value="Single helix bin"/>
    <property type="match status" value="1"/>
</dbReference>
<feature type="compositionally biased region" description="Basic and acidic residues" evidence="9">
    <location>
        <begin position="861"/>
        <end position="872"/>
    </location>
</feature>
<feature type="compositionally biased region" description="Basic and acidic residues" evidence="9">
    <location>
        <begin position="397"/>
        <end position="410"/>
    </location>
</feature>
<feature type="region of interest" description="Disordered" evidence="9">
    <location>
        <begin position="1080"/>
        <end position="1158"/>
    </location>
</feature>
<evidence type="ECO:0000256" key="6">
    <source>
        <dbReference type="ARBA" id="ARBA00023054"/>
    </source>
</evidence>
<keyword evidence="12" id="KW-1185">Reference proteome</keyword>
<dbReference type="InterPro" id="IPR038889">
    <property type="entry name" value="Shugoshin1/2"/>
</dbReference>
<dbReference type="GO" id="GO:0045132">
    <property type="term" value="P:meiotic chromosome segregation"/>
    <property type="evidence" value="ECO:0007669"/>
    <property type="project" value="InterPro"/>
</dbReference>
<dbReference type="GO" id="GO:0000776">
    <property type="term" value="C:kinetochore"/>
    <property type="evidence" value="ECO:0007669"/>
    <property type="project" value="TreeGrafter"/>
</dbReference>
<evidence type="ECO:0000259" key="10">
    <source>
        <dbReference type="Pfam" id="PF07557"/>
    </source>
</evidence>
<feature type="domain" description="Shugoshin C-terminal" evidence="10">
    <location>
        <begin position="1094"/>
        <end position="1116"/>
    </location>
</feature>
<feature type="region of interest" description="Disordered" evidence="9">
    <location>
        <begin position="564"/>
        <end position="729"/>
    </location>
</feature>
<evidence type="ECO:0000256" key="4">
    <source>
        <dbReference type="ARBA" id="ARBA00022618"/>
    </source>
</evidence>
<organism evidence="11 12">
    <name type="scientific">Perca fluviatilis</name>
    <name type="common">European perch</name>
    <dbReference type="NCBI Taxonomy" id="8168"/>
    <lineage>
        <taxon>Eukaryota</taxon>
        <taxon>Metazoa</taxon>
        <taxon>Chordata</taxon>
        <taxon>Craniata</taxon>
        <taxon>Vertebrata</taxon>
        <taxon>Euteleostomi</taxon>
        <taxon>Actinopterygii</taxon>
        <taxon>Neopterygii</taxon>
        <taxon>Teleostei</taxon>
        <taxon>Neoteleostei</taxon>
        <taxon>Acanthomorphata</taxon>
        <taxon>Eupercaria</taxon>
        <taxon>Perciformes</taxon>
        <taxon>Percoidei</taxon>
        <taxon>Percidae</taxon>
        <taxon>Percinae</taxon>
        <taxon>Perca</taxon>
    </lineage>
</organism>
<evidence type="ECO:0000256" key="1">
    <source>
        <dbReference type="ARBA" id="ARBA00004584"/>
    </source>
</evidence>
<keyword evidence="7" id="KW-0131">Cell cycle</keyword>
<protein>
    <recommendedName>
        <fullName evidence="10">Shugoshin C-terminal domain-containing protein</fullName>
    </recommendedName>
</protein>
<feature type="compositionally biased region" description="Basic and acidic residues" evidence="9">
    <location>
        <begin position="708"/>
        <end position="729"/>
    </location>
</feature>
<feature type="region of interest" description="Disordered" evidence="9">
    <location>
        <begin position="388"/>
        <end position="452"/>
    </location>
</feature>
<evidence type="ECO:0000313" key="11">
    <source>
        <dbReference type="EMBL" id="KAF1382974.1"/>
    </source>
</evidence>
<proteinExistence type="inferred from homology"/>
<keyword evidence="4" id="KW-0132">Cell division</keyword>
<dbReference type="GO" id="GO:0051177">
    <property type="term" value="P:meiotic sister chromatid cohesion"/>
    <property type="evidence" value="ECO:0007669"/>
    <property type="project" value="TreeGrafter"/>
</dbReference>
<evidence type="ECO:0000256" key="8">
    <source>
        <dbReference type="ARBA" id="ARBA00023328"/>
    </source>
</evidence>
<feature type="compositionally biased region" description="Basic and acidic residues" evidence="9">
    <location>
        <begin position="898"/>
        <end position="908"/>
    </location>
</feature>
<evidence type="ECO:0000256" key="5">
    <source>
        <dbReference type="ARBA" id="ARBA00022829"/>
    </source>
</evidence>
<feature type="region of interest" description="Disordered" evidence="9">
    <location>
        <begin position="305"/>
        <end position="355"/>
    </location>
</feature>
<dbReference type="Pfam" id="PF07557">
    <property type="entry name" value="Shugoshin_C"/>
    <property type="match status" value="1"/>
</dbReference>
<comment type="similarity">
    <text evidence="2">Belongs to the shugoshin family.</text>
</comment>
<dbReference type="PANTHER" id="PTHR21577">
    <property type="entry name" value="SHUGOSHIN"/>
    <property type="match status" value="1"/>
</dbReference>
<keyword evidence="3" id="KW-0158">Chromosome</keyword>